<gene>
    <name evidence="1" type="ORF">EAH80_06715</name>
</gene>
<keyword evidence="2" id="KW-1185">Reference proteome</keyword>
<evidence type="ECO:0008006" key="3">
    <source>
        <dbReference type="Google" id="ProtNLM"/>
    </source>
</evidence>
<organism evidence="1 2">
    <name type="scientific">Mycolicibacterium hodleri</name>
    <dbReference type="NCBI Taxonomy" id="49897"/>
    <lineage>
        <taxon>Bacteria</taxon>
        <taxon>Bacillati</taxon>
        <taxon>Actinomycetota</taxon>
        <taxon>Actinomycetes</taxon>
        <taxon>Mycobacteriales</taxon>
        <taxon>Mycobacteriaceae</taxon>
        <taxon>Mycolicibacterium</taxon>
    </lineage>
</organism>
<evidence type="ECO:0000313" key="2">
    <source>
        <dbReference type="Proteomes" id="UP000320095"/>
    </source>
</evidence>
<comment type="caution">
    <text evidence="1">The sequence shown here is derived from an EMBL/GenBank/DDBJ whole genome shotgun (WGS) entry which is preliminary data.</text>
</comment>
<protein>
    <recommendedName>
        <fullName evidence="3">Transposase</fullName>
    </recommendedName>
</protein>
<dbReference type="EMBL" id="RCZG01000002">
    <property type="protein sequence ID" value="TPG35752.1"/>
    <property type="molecule type" value="Genomic_DNA"/>
</dbReference>
<evidence type="ECO:0000313" key="1">
    <source>
        <dbReference type="EMBL" id="TPG35752.1"/>
    </source>
</evidence>
<dbReference type="OrthoDB" id="4764105at2"/>
<proteinExistence type="predicted"/>
<dbReference type="RefSeq" id="WP_140689050.1">
    <property type="nucleotide sequence ID" value="NZ_RCZG01000002.1"/>
</dbReference>
<dbReference type="AlphaFoldDB" id="A0A502EFJ0"/>
<reference evidence="1 2" key="1">
    <citation type="journal article" date="2019" name="Environ. Microbiol.">
        <title>Species interactions and distinct microbial communities in high Arctic permafrost affected cryosols are associated with the CH4 and CO2 gas fluxes.</title>
        <authorList>
            <person name="Altshuler I."/>
            <person name="Hamel J."/>
            <person name="Turney S."/>
            <person name="Magnuson E."/>
            <person name="Levesque R."/>
            <person name="Greer C."/>
            <person name="Whyte L.G."/>
        </authorList>
    </citation>
    <scope>NUCLEOTIDE SEQUENCE [LARGE SCALE GENOMIC DNA]</scope>
    <source>
        <strain evidence="1 2">S5.20</strain>
    </source>
</reference>
<accession>A0A502EFJ0</accession>
<sequence>MEDDSGVAQARELLQELHGQVVTISQKLHCAESARRRTSTRGAMMQHRQASFLRQELHEAHRLINGLHRRFPGALDAEQAVR</sequence>
<dbReference type="Proteomes" id="UP000320095">
    <property type="component" value="Unassembled WGS sequence"/>
</dbReference>
<name>A0A502EFJ0_9MYCO</name>